<keyword evidence="2" id="KW-1185">Reference proteome</keyword>
<gene>
    <name evidence="1" type="ORF">GMARGA_LOCUS4102</name>
</gene>
<protein>
    <submittedName>
        <fullName evidence="1">3391_t:CDS:1</fullName>
    </submittedName>
</protein>
<evidence type="ECO:0000313" key="1">
    <source>
        <dbReference type="EMBL" id="CAG8541451.1"/>
    </source>
</evidence>
<organism evidence="1 2">
    <name type="scientific">Gigaspora margarita</name>
    <dbReference type="NCBI Taxonomy" id="4874"/>
    <lineage>
        <taxon>Eukaryota</taxon>
        <taxon>Fungi</taxon>
        <taxon>Fungi incertae sedis</taxon>
        <taxon>Mucoromycota</taxon>
        <taxon>Glomeromycotina</taxon>
        <taxon>Glomeromycetes</taxon>
        <taxon>Diversisporales</taxon>
        <taxon>Gigasporaceae</taxon>
        <taxon>Gigaspora</taxon>
    </lineage>
</organism>
<name>A0ABN7U9E3_GIGMA</name>
<dbReference type="Proteomes" id="UP000789901">
    <property type="component" value="Unassembled WGS sequence"/>
</dbReference>
<proteinExistence type="predicted"/>
<dbReference type="EMBL" id="CAJVQB010001575">
    <property type="protein sequence ID" value="CAG8541451.1"/>
    <property type="molecule type" value="Genomic_DNA"/>
</dbReference>
<evidence type="ECO:0000313" key="2">
    <source>
        <dbReference type="Proteomes" id="UP000789901"/>
    </source>
</evidence>
<reference evidence="1 2" key="1">
    <citation type="submission" date="2021-06" db="EMBL/GenBank/DDBJ databases">
        <authorList>
            <person name="Kallberg Y."/>
            <person name="Tangrot J."/>
            <person name="Rosling A."/>
        </authorList>
    </citation>
    <scope>NUCLEOTIDE SEQUENCE [LARGE SCALE GENOMIC DNA]</scope>
    <source>
        <strain evidence="1 2">120-4 pot B 10/14</strain>
    </source>
</reference>
<accession>A0ABN7U9E3</accession>
<sequence>MAEDTPSDEEQSRYIITIIKRELSDKINALLLCAQDFLSGQNRQIQSIEPSSSKLKKLCQTEAKKKLFLKIDLQKVEIFTNDGCTHNYMNGSRKDSMSLLVKYQRNEVSLCLFGHKHEVVIPWPELKGFKRDSSGVLKLKVDYGFLRLYYFHKDGFPYKLPPVTMDNDPTDGLLSSAIGFCLYPKPWEHPNTLMVVEVGINRLCFADMKKENELLTVNKKEQDGSNVSDDNISIQCIYEAQIYNLTLPTNGTFSDFLKLVNQQLGFSSEWIEYYNWKSNEKISIADEEDWKIAKNSYIKARKGLGNETSEILKIFLTQ</sequence>
<comment type="caution">
    <text evidence="1">The sequence shown here is derived from an EMBL/GenBank/DDBJ whole genome shotgun (WGS) entry which is preliminary data.</text>
</comment>